<dbReference type="Gramene" id="KQL10600">
    <property type="protein sequence ID" value="KQL10600"/>
    <property type="gene ID" value="SETIT_008907mg"/>
</dbReference>
<accession>K3Y3W9</accession>
<protein>
    <submittedName>
        <fullName evidence="1">Uncharacterized protein</fullName>
    </submittedName>
</protein>
<dbReference type="EnsemblPlants" id="KQL10600">
    <property type="protein sequence ID" value="KQL10600"/>
    <property type="gene ID" value="SETIT_008907mg"/>
</dbReference>
<name>K3Y3W9_SETIT</name>
<dbReference type="HOGENOM" id="CLU_3072276_0_0_1"/>
<sequence>MLRVLAVKLGNRLKKVAAKMISGKCSEVRFKKRSASISTHVRQVHRKHYIPLM</sequence>
<evidence type="ECO:0000313" key="2">
    <source>
        <dbReference type="Proteomes" id="UP000004995"/>
    </source>
</evidence>
<dbReference type="EMBL" id="AGNK02002444">
    <property type="status" value="NOT_ANNOTATED_CDS"/>
    <property type="molecule type" value="Genomic_DNA"/>
</dbReference>
<reference evidence="2" key="1">
    <citation type="journal article" date="2012" name="Nat. Biotechnol.">
        <title>Reference genome sequence of the model plant Setaria.</title>
        <authorList>
            <person name="Bennetzen J.L."/>
            <person name="Schmutz J."/>
            <person name="Wang H."/>
            <person name="Percifield R."/>
            <person name="Hawkins J."/>
            <person name="Pontaroli A.C."/>
            <person name="Estep M."/>
            <person name="Feng L."/>
            <person name="Vaughn J.N."/>
            <person name="Grimwood J."/>
            <person name="Jenkins J."/>
            <person name="Barry K."/>
            <person name="Lindquist E."/>
            <person name="Hellsten U."/>
            <person name="Deshpande S."/>
            <person name="Wang X."/>
            <person name="Wu X."/>
            <person name="Mitros T."/>
            <person name="Triplett J."/>
            <person name="Yang X."/>
            <person name="Ye C.Y."/>
            <person name="Mauro-Herrera M."/>
            <person name="Wang L."/>
            <person name="Li P."/>
            <person name="Sharma M."/>
            <person name="Sharma R."/>
            <person name="Ronald P.C."/>
            <person name="Panaud O."/>
            <person name="Kellogg E.A."/>
            <person name="Brutnell T.P."/>
            <person name="Doust A.N."/>
            <person name="Tuskan G.A."/>
            <person name="Rokhsar D."/>
            <person name="Devos K.M."/>
        </authorList>
    </citation>
    <scope>NUCLEOTIDE SEQUENCE [LARGE SCALE GENOMIC DNA]</scope>
    <source>
        <strain evidence="2">cv. Yugu1</strain>
    </source>
</reference>
<dbReference type="InParanoid" id="K3Y3W9"/>
<reference evidence="1" key="2">
    <citation type="submission" date="2018-08" db="UniProtKB">
        <authorList>
            <consortium name="EnsemblPlants"/>
        </authorList>
    </citation>
    <scope>IDENTIFICATION</scope>
    <source>
        <strain evidence="1">Yugu1</strain>
    </source>
</reference>
<proteinExistence type="predicted"/>
<dbReference type="Proteomes" id="UP000004995">
    <property type="component" value="Unassembled WGS sequence"/>
</dbReference>
<keyword evidence="2" id="KW-1185">Reference proteome</keyword>
<dbReference type="AlphaFoldDB" id="K3Y3W9"/>
<organism evidence="1 2">
    <name type="scientific">Setaria italica</name>
    <name type="common">Foxtail millet</name>
    <name type="synonym">Panicum italicum</name>
    <dbReference type="NCBI Taxonomy" id="4555"/>
    <lineage>
        <taxon>Eukaryota</taxon>
        <taxon>Viridiplantae</taxon>
        <taxon>Streptophyta</taxon>
        <taxon>Embryophyta</taxon>
        <taxon>Tracheophyta</taxon>
        <taxon>Spermatophyta</taxon>
        <taxon>Magnoliopsida</taxon>
        <taxon>Liliopsida</taxon>
        <taxon>Poales</taxon>
        <taxon>Poaceae</taxon>
        <taxon>PACMAD clade</taxon>
        <taxon>Panicoideae</taxon>
        <taxon>Panicodae</taxon>
        <taxon>Paniceae</taxon>
        <taxon>Cenchrinae</taxon>
        <taxon>Setaria</taxon>
    </lineage>
</organism>
<evidence type="ECO:0000313" key="1">
    <source>
        <dbReference type="EnsemblPlants" id="KQL10600"/>
    </source>
</evidence>